<dbReference type="InterPro" id="IPR042226">
    <property type="entry name" value="eFR1_2_sf"/>
</dbReference>
<comment type="caution">
    <text evidence="2">The sequence shown here is derived from an EMBL/GenBank/DDBJ whole genome shotgun (WGS) entry which is preliminary data.</text>
</comment>
<dbReference type="SUPFAM" id="SSF53137">
    <property type="entry name" value="Translational machinery components"/>
    <property type="match status" value="1"/>
</dbReference>
<organism evidence="2 3">
    <name type="scientific">Candidatus Segetimicrobium genomatis</name>
    <dbReference type="NCBI Taxonomy" id="2569760"/>
    <lineage>
        <taxon>Bacteria</taxon>
        <taxon>Bacillati</taxon>
        <taxon>Candidatus Sysuimicrobiota</taxon>
        <taxon>Candidatus Sysuimicrobiia</taxon>
        <taxon>Candidatus Sysuimicrobiales</taxon>
        <taxon>Candidatus Segetimicrobiaceae</taxon>
        <taxon>Candidatus Segetimicrobium</taxon>
    </lineage>
</organism>
<evidence type="ECO:0000313" key="2">
    <source>
        <dbReference type="EMBL" id="TMI83677.1"/>
    </source>
</evidence>
<evidence type="ECO:0000313" key="3">
    <source>
        <dbReference type="Proteomes" id="UP000320048"/>
    </source>
</evidence>
<feature type="region of interest" description="Disordered" evidence="1">
    <location>
        <begin position="35"/>
        <end position="57"/>
    </location>
</feature>
<dbReference type="EMBL" id="VBAO01000065">
    <property type="protein sequence ID" value="TMI83677.1"/>
    <property type="molecule type" value="Genomic_DNA"/>
</dbReference>
<evidence type="ECO:0000256" key="1">
    <source>
        <dbReference type="SAM" id="MobiDB-lite"/>
    </source>
</evidence>
<sequence length="133" mass="15155">MPTHAVIWIDHQEARVFHVHPETAGHAQPEAIDETTILSPQHRIHRHPKGRGEAKDHPEDATRFFHEVARSLDGTDAVLIVGPSSAKLEFLRYVQDHDKKLHARVVGSETVDHPTDREIVAHARRYFKGSDRM</sequence>
<reference evidence="2 3" key="1">
    <citation type="journal article" date="2019" name="Nat. Microbiol.">
        <title>Mediterranean grassland soil C-N compound turnover is dependent on rainfall and depth, and is mediated by genomically divergent microorganisms.</title>
        <authorList>
            <person name="Diamond S."/>
            <person name="Andeer P.F."/>
            <person name="Li Z."/>
            <person name="Crits-Christoph A."/>
            <person name="Burstein D."/>
            <person name="Anantharaman K."/>
            <person name="Lane K.R."/>
            <person name="Thomas B.C."/>
            <person name="Pan C."/>
            <person name="Northen T.R."/>
            <person name="Banfield J.F."/>
        </authorList>
    </citation>
    <scope>NUCLEOTIDE SEQUENCE [LARGE SCALE GENOMIC DNA]</scope>
    <source>
        <strain evidence="2">NP_7</strain>
    </source>
</reference>
<dbReference type="Gene3D" id="3.30.420.60">
    <property type="entry name" value="eRF1 domain 2"/>
    <property type="match status" value="1"/>
</dbReference>
<name>A0A537JJE6_9BACT</name>
<proteinExistence type="predicted"/>
<gene>
    <name evidence="2" type="ORF">E6H04_02485</name>
</gene>
<dbReference type="AlphaFoldDB" id="A0A537JJE6"/>
<dbReference type="Proteomes" id="UP000320048">
    <property type="component" value="Unassembled WGS sequence"/>
</dbReference>
<protein>
    <submittedName>
        <fullName evidence="2">Translational machinery protein</fullName>
    </submittedName>
</protein>
<accession>A0A537JJE6</accession>